<dbReference type="EMBL" id="PCVY01000033">
    <property type="protein sequence ID" value="PIQ86751.1"/>
    <property type="molecule type" value="Genomic_DNA"/>
</dbReference>
<organism evidence="2 3">
    <name type="scientific">Candidatus Abzuiibacterium crystallinum</name>
    <dbReference type="NCBI Taxonomy" id="1974748"/>
    <lineage>
        <taxon>Bacteria</taxon>
        <taxon>Pseudomonadati</taxon>
        <taxon>Candidatus Omnitrophota</taxon>
        <taxon>Candidatus Abzuiibacterium</taxon>
    </lineage>
</organism>
<evidence type="ECO:0000256" key="1">
    <source>
        <dbReference type="SAM" id="Phobius"/>
    </source>
</evidence>
<sequence>MISANDQHLAAKNIQSYRDLTFANGGGKSCKFMKYLSAVIFVSLAVFFLTNCKWQCAFAGAGFAGSERYFEWGEKQQALFSSYIGKSSEEIKEIFGEPVAIYGSQAPVPRLPEGADFFWSYGSLPSVKSEGTVHDFYFKNNKLIFVEVP</sequence>
<dbReference type="Proteomes" id="UP000230859">
    <property type="component" value="Unassembled WGS sequence"/>
</dbReference>
<dbReference type="AlphaFoldDB" id="A0A2H0LQX5"/>
<accession>A0A2H0LQX5</accession>
<evidence type="ECO:0000313" key="2">
    <source>
        <dbReference type="EMBL" id="PIQ86751.1"/>
    </source>
</evidence>
<protein>
    <submittedName>
        <fullName evidence="2">Uncharacterized protein</fullName>
    </submittedName>
</protein>
<gene>
    <name evidence="2" type="ORF">COV74_03525</name>
</gene>
<evidence type="ECO:0000313" key="3">
    <source>
        <dbReference type="Proteomes" id="UP000230859"/>
    </source>
</evidence>
<comment type="caution">
    <text evidence="2">The sequence shown here is derived from an EMBL/GenBank/DDBJ whole genome shotgun (WGS) entry which is preliminary data.</text>
</comment>
<name>A0A2H0LQX5_9BACT</name>
<proteinExistence type="predicted"/>
<feature type="transmembrane region" description="Helical" evidence="1">
    <location>
        <begin position="32"/>
        <end position="50"/>
    </location>
</feature>
<keyword evidence="1" id="KW-0472">Membrane</keyword>
<keyword evidence="1" id="KW-1133">Transmembrane helix</keyword>
<reference evidence="2 3" key="1">
    <citation type="submission" date="2017-09" db="EMBL/GenBank/DDBJ databases">
        <title>Depth-based differentiation of microbial function through sediment-hosted aquifers and enrichment of novel symbionts in the deep terrestrial subsurface.</title>
        <authorList>
            <person name="Probst A.J."/>
            <person name="Ladd B."/>
            <person name="Jarett J.K."/>
            <person name="Geller-Mcgrath D.E."/>
            <person name="Sieber C.M."/>
            <person name="Emerson J.B."/>
            <person name="Anantharaman K."/>
            <person name="Thomas B.C."/>
            <person name="Malmstrom R."/>
            <person name="Stieglmeier M."/>
            <person name="Klingl A."/>
            <person name="Woyke T."/>
            <person name="Ryan C.M."/>
            <person name="Banfield J.F."/>
        </authorList>
    </citation>
    <scope>NUCLEOTIDE SEQUENCE [LARGE SCALE GENOMIC DNA]</scope>
    <source>
        <strain evidence="2">CG11_big_fil_rev_8_21_14_0_20_45_26</strain>
    </source>
</reference>
<keyword evidence="1" id="KW-0812">Transmembrane</keyword>